<gene>
    <name evidence="7" type="ORF">EGC77_03855</name>
    <name evidence="6" type="ORF">EGC80_20185</name>
</gene>
<sequence>MPRKHEPFVIGDVSVLAGTQKSVKLPAAKLYNDTPMDLHVEVIHGTKAGPVLLVCAAIHGDELNGIEICRRLLGRVNAKTLTGTLLIVPIVNVFGFIQQSRYLPDRRDLNRCFPGSAKGALASRLAYLFAHSLVERATHIIDLHTGAIYRENLPQIRCDTDDEVMLDMANAFGAPVIMSSKAREGSMRAYANSLNIPCILYEAGEALRFSDMSIKSGLNGVINVIRYLNMTKGKIKTKTKITSVNASRSYWVRSESDGLVNIKLKLGERVAKGQVLATIVNPFGGSPSQLLAPTDGIIVGNSNIPVTNEGEALFHIAQFSSDEIEIINDNLDDFMQEYA</sequence>
<dbReference type="KEGG" id="spsr:EGC80_20185"/>
<accession>A0A3N4EKP6</accession>
<dbReference type="RefSeq" id="WP_101032309.1">
    <property type="nucleotide sequence ID" value="NZ_CP034073.1"/>
</dbReference>
<dbReference type="CDD" id="cd06251">
    <property type="entry name" value="M14_ASTE_ASPA-like"/>
    <property type="match status" value="1"/>
</dbReference>
<dbReference type="OrthoDB" id="9782876at2"/>
<evidence type="ECO:0000256" key="3">
    <source>
        <dbReference type="ARBA" id="ARBA00022801"/>
    </source>
</evidence>
<dbReference type="GO" id="GO:0016811">
    <property type="term" value="F:hydrolase activity, acting on carbon-nitrogen (but not peptide) bonds, in linear amides"/>
    <property type="evidence" value="ECO:0007669"/>
    <property type="project" value="InterPro"/>
</dbReference>
<keyword evidence="8" id="KW-1185">Reference proteome</keyword>
<dbReference type="InterPro" id="IPR043795">
    <property type="entry name" value="N-alpha-Ac-DABA-like"/>
</dbReference>
<evidence type="ECO:0000259" key="5">
    <source>
        <dbReference type="Pfam" id="PF24827"/>
    </source>
</evidence>
<dbReference type="InterPro" id="IPR055438">
    <property type="entry name" value="AstE_AspA_cat"/>
</dbReference>
<keyword evidence="3" id="KW-0378">Hydrolase</keyword>
<dbReference type="Pfam" id="PF24827">
    <property type="entry name" value="AstE_AspA_cat"/>
    <property type="match status" value="1"/>
</dbReference>
<feature type="domain" description="Succinylglutamate desuccinylase/Aspartoacylase catalytic" evidence="5">
    <location>
        <begin position="49"/>
        <end position="227"/>
    </location>
</feature>
<keyword evidence="4" id="KW-0862">Zinc</keyword>
<dbReference type="PANTHER" id="PTHR37326">
    <property type="entry name" value="BLL3975 PROTEIN"/>
    <property type="match status" value="1"/>
</dbReference>
<dbReference type="Gene3D" id="3.40.630.10">
    <property type="entry name" value="Zn peptidases"/>
    <property type="match status" value="1"/>
</dbReference>
<reference evidence="9" key="2">
    <citation type="submission" date="2018-11" db="EMBL/GenBank/DDBJ databases">
        <title>Shewanella sp. R106.</title>
        <authorList>
            <person name="Hwang Y.J."/>
            <person name="Hwang C.Y."/>
        </authorList>
    </citation>
    <scope>NUCLEOTIDE SEQUENCE [LARGE SCALE GENOMIC DNA]</scope>
    <source>
        <strain evidence="9">R106</strain>
    </source>
</reference>
<dbReference type="GO" id="GO:0046872">
    <property type="term" value="F:metal ion binding"/>
    <property type="evidence" value="ECO:0007669"/>
    <property type="project" value="UniProtKB-KW"/>
</dbReference>
<dbReference type="AlphaFoldDB" id="A0A3N4EKP6"/>
<comment type="cofactor">
    <cofactor evidence="1">
        <name>Zn(2+)</name>
        <dbReference type="ChEBI" id="CHEBI:29105"/>
    </cofactor>
</comment>
<protein>
    <submittedName>
        <fullName evidence="7">Succinylglutamate desuccinylase/aspartoacylase family protein</fullName>
    </submittedName>
</protein>
<reference evidence="6 8" key="1">
    <citation type="submission" date="2018-11" db="EMBL/GenBank/DDBJ databases">
        <title>Shewanella sp. M2.</title>
        <authorList>
            <person name="Hwang Y.J."/>
            <person name="Hwang C.Y."/>
        </authorList>
    </citation>
    <scope>NUCLEOTIDE SEQUENCE [LARGE SCALE GENOMIC DNA]</scope>
    <source>
        <strain evidence="6 8">M2</strain>
    </source>
</reference>
<name>A0A3N4EKP6_9GAMM</name>
<reference evidence="7" key="3">
    <citation type="submission" date="2018-11" db="EMBL/GenBank/DDBJ databases">
        <authorList>
            <person name="Hwang Y.J."/>
            <person name="Hwang C.Y."/>
        </authorList>
    </citation>
    <scope>NUCLEOTIDE SEQUENCE</scope>
    <source>
        <strain evidence="7">R106</strain>
    </source>
</reference>
<dbReference type="EMBL" id="RKKB01000001">
    <property type="protein sequence ID" value="RPA34810.1"/>
    <property type="molecule type" value="Genomic_DNA"/>
</dbReference>
<proteinExistence type="predicted"/>
<dbReference type="GO" id="GO:0016788">
    <property type="term" value="F:hydrolase activity, acting on ester bonds"/>
    <property type="evidence" value="ECO:0007669"/>
    <property type="project" value="InterPro"/>
</dbReference>
<dbReference type="Proteomes" id="UP000278855">
    <property type="component" value="Unassembled WGS sequence"/>
</dbReference>
<dbReference type="Proteomes" id="UP000273778">
    <property type="component" value="Chromosome"/>
</dbReference>
<evidence type="ECO:0000313" key="9">
    <source>
        <dbReference type="Proteomes" id="UP000278855"/>
    </source>
</evidence>
<keyword evidence="2" id="KW-0479">Metal-binding</keyword>
<dbReference type="EMBL" id="CP034073">
    <property type="protein sequence ID" value="AZG36955.1"/>
    <property type="molecule type" value="Genomic_DNA"/>
</dbReference>
<evidence type="ECO:0000256" key="1">
    <source>
        <dbReference type="ARBA" id="ARBA00001947"/>
    </source>
</evidence>
<evidence type="ECO:0000313" key="7">
    <source>
        <dbReference type="EMBL" id="RPA34810.1"/>
    </source>
</evidence>
<evidence type="ECO:0000256" key="4">
    <source>
        <dbReference type="ARBA" id="ARBA00022833"/>
    </source>
</evidence>
<evidence type="ECO:0000256" key="2">
    <source>
        <dbReference type="ARBA" id="ARBA00022723"/>
    </source>
</evidence>
<dbReference type="PANTHER" id="PTHR37326:SF2">
    <property type="entry name" value="SUCCINYLGLUTAMATE DESUCCINYLASE_ASPARTOACYLASE FAMILY PROTEIN"/>
    <property type="match status" value="1"/>
</dbReference>
<organism evidence="7 9">
    <name type="scientific">Shewanella psychromarinicola</name>
    <dbReference type="NCBI Taxonomy" id="2487742"/>
    <lineage>
        <taxon>Bacteria</taxon>
        <taxon>Pseudomonadati</taxon>
        <taxon>Pseudomonadota</taxon>
        <taxon>Gammaproteobacteria</taxon>
        <taxon>Alteromonadales</taxon>
        <taxon>Shewanellaceae</taxon>
        <taxon>Shewanella</taxon>
    </lineage>
</organism>
<dbReference type="PIRSF" id="PIRSF039012">
    <property type="entry name" value="ASP"/>
    <property type="match status" value="1"/>
</dbReference>
<dbReference type="InterPro" id="IPR053138">
    <property type="entry name" value="N-alpha-Ac-DABA_deacetylase"/>
</dbReference>
<evidence type="ECO:0000313" key="6">
    <source>
        <dbReference type="EMBL" id="AZG36955.1"/>
    </source>
</evidence>
<dbReference type="SUPFAM" id="SSF53187">
    <property type="entry name" value="Zn-dependent exopeptidases"/>
    <property type="match status" value="1"/>
</dbReference>
<evidence type="ECO:0000313" key="8">
    <source>
        <dbReference type="Proteomes" id="UP000273778"/>
    </source>
</evidence>